<sequence length="392" mass="42618">MSWTNVTVGDAFDFVRNGKSIKQSKKVDGLPITRIETIADRIVDPARVGYAGLNEAGNEQWLLRKGDILFSHINSVDHIGKCAIYEGVPEKLIHGMNLLTLRPGRLLHPKFAYYVLSHDTFRARLLPFVNKAVNQASVSTTNLKTLEIPLPPLSEQKRIAAILDKADQLRQKRRQAIALLDGLFQSIFLEMFGDPVSNPMGWQTAQLADVADFFAGNSLPAGVDFEGQNGGYLLLKVSDLNRLENAECVISAASFSEKPGSRAGTAPIGAIVFPKRGGAIATNKKRTLGRPAILDPNLMGVAPKANHLHSTFLAAWFSFLDLASISSGSSVPQLNKQDLAPLMIHVPSLQLQEEYGMRLKQLSRIVAGAAKSLDGAASVFSSLQHRAFSGQL</sequence>
<dbReference type="GO" id="GO:0004519">
    <property type="term" value="F:endonuclease activity"/>
    <property type="evidence" value="ECO:0007669"/>
    <property type="project" value="UniProtKB-KW"/>
</dbReference>
<dbReference type="InterPro" id="IPR044946">
    <property type="entry name" value="Restrct_endonuc_typeI_TRD_sf"/>
</dbReference>
<feature type="domain" description="Type I restriction modification DNA specificity" evidence="4">
    <location>
        <begin position="200"/>
        <end position="364"/>
    </location>
</feature>
<evidence type="ECO:0000313" key="6">
    <source>
        <dbReference type="Proteomes" id="UP000293652"/>
    </source>
</evidence>
<proteinExistence type="inferred from homology"/>
<dbReference type="PANTHER" id="PTHR30408:SF12">
    <property type="entry name" value="TYPE I RESTRICTION ENZYME MJAVIII SPECIFICITY SUBUNIT"/>
    <property type="match status" value="1"/>
</dbReference>
<dbReference type="RefSeq" id="WP_130709717.1">
    <property type="nucleotide sequence ID" value="NZ_SIOG01000001.1"/>
</dbReference>
<feature type="domain" description="Type I restriction modification DNA specificity" evidence="4">
    <location>
        <begin position="3"/>
        <end position="177"/>
    </location>
</feature>
<dbReference type="Pfam" id="PF01420">
    <property type="entry name" value="Methylase_S"/>
    <property type="match status" value="2"/>
</dbReference>
<evidence type="ECO:0000256" key="2">
    <source>
        <dbReference type="ARBA" id="ARBA00022747"/>
    </source>
</evidence>
<dbReference type="AlphaFoldDB" id="A0A4Q8XW12"/>
<keyword evidence="5" id="KW-0255">Endonuclease</keyword>
<dbReference type="Gene3D" id="3.90.220.20">
    <property type="entry name" value="DNA methylase specificity domains"/>
    <property type="match status" value="2"/>
</dbReference>
<keyword evidence="2" id="KW-0680">Restriction system</keyword>
<keyword evidence="5" id="KW-0378">Hydrolase</keyword>
<reference evidence="5 6" key="1">
    <citation type="submission" date="2019-02" db="EMBL/GenBank/DDBJ databases">
        <title>The genomic architecture of introgression among sibling species of bacteria.</title>
        <authorList>
            <person name="Cavassim M.I.A."/>
            <person name="Moeskjaer S."/>
            <person name="Moslemi C."/>
            <person name="Fields B."/>
            <person name="Bachmann A."/>
            <person name="Vilhjalmsson B."/>
            <person name="Schierup M.H."/>
            <person name="Young J.P.W."/>
            <person name="Andersen S.U."/>
        </authorList>
    </citation>
    <scope>NUCLEOTIDE SEQUENCE [LARGE SCALE GENOMIC DNA]</scope>
    <source>
        <strain evidence="5 6">SM145A</strain>
    </source>
</reference>
<dbReference type="InterPro" id="IPR052021">
    <property type="entry name" value="Type-I_RS_S_subunit"/>
</dbReference>
<dbReference type="GO" id="GO:0003677">
    <property type="term" value="F:DNA binding"/>
    <property type="evidence" value="ECO:0007669"/>
    <property type="project" value="UniProtKB-KW"/>
</dbReference>
<evidence type="ECO:0000256" key="3">
    <source>
        <dbReference type="ARBA" id="ARBA00023125"/>
    </source>
</evidence>
<gene>
    <name evidence="5" type="ORF">ELI03_03730</name>
</gene>
<dbReference type="Proteomes" id="UP000293652">
    <property type="component" value="Unassembled WGS sequence"/>
</dbReference>
<name>A0A4Q8XW12_RHILE</name>
<comment type="similarity">
    <text evidence="1">Belongs to the type-I restriction system S methylase family.</text>
</comment>
<accession>A0A4Q8XW12</accession>
<evidence type="ECO:0000259" key="4">
    <source>
        <dbReference type="Pfam" id="PF01420"/>
    </source>
</evidence>
<evidence type="ECO:0000313" key="5">
    <source>
        <dbReference type="EMBL" id="TAX70920.1"/>
    </source>
</evidence>
<dbReference type="CDD" id="cd17522">
    <property type="entry name" value="RMtype1_S_MjaORF1531P-TRD1-CR1_like"/>
    <property type="match status" value="1"/>
</dbReference>
<keyword evidence="3" id="KW-0238">DNA-binding</keyword>
<comment type="caution">
    <text evidence="5">The sequence shown here is derived from an EMBL/GenBank/DDBJ whole genome shotgun (WGS) entry which is preliminary data.</text>
</comment>
<protein>
    <submittedName>
        <fullName evidence="5">Restriction endonuclease subunit S</fullName>
    </submittedName>
</protein>
<dbReference type="GO" id="GO:0009307">
    <property type="term" value="P:DNA restriction-modification system"/>
    <property type="evidence" value="ECO:0007669"/>
    <property type="project" value="UniProtKB-KW"/>
</dbReference>
<keyword evidence="5" id="KW-0540">Nuclease</keyword>
<organism evidence="5 6">
    <name type="scientific">Rhizobium leguminosarum</name>
    <dbReference type="NCBI Taxonomy" id="384"/>
    <lineage>
        <taxon>Bacteria</taxon>
        <taxon>Pseudomonadati</taxon>
        <taxon>Pseudomonadota</taxon>
        <taxon>Alphaproteobacteria</taxon>
        <taxon>Hyphomicrobiales</taxon>
        <taxon>Rhizobiaceae</taxon>
        <taxon>Rhizobium/Agrobacterium group</taxon>
        <taxon>Rhizobium</taxon>
    </lineage>
</organism>
<dbReference type="PANTHER" id="PTHR30408">
    <property type="entry name" value="TYPE-1 RESTRICTION ENZYME ECOKI SPECIFICITY PROTEIN"/>
    <property type="match status" value="1"/>
</dbReference>
<dbReference type="InterPro" id="IPR000055">
    <property type="entry name" value="Restrct_endonuc_typeI_TRD"/>
</dbReference>
<dbReference type="SUPFAM" id="SSF116734">
    <property type="entry name" value="DNA methylase specificity domain"/>
    <property type="match status" value="2"/>
</dbReference>
<dbReference type="EMBL" id="SIPC01000001">
    <property type="protein sequence ID" value="TAX70920.1"/>
    <property type="molecule type" value="Genomic_DNA"/>
</dbReference>
<evidence type="ECO:0000256" key="1">
    <source>
        <dbReference type="ARBA" id="ARBA00010923"/>
    </source>
</evidence>